<evidence type="ECO:0000256" key="1">
    <source>
        <dbReference type="SAM" id="SignalP"/>
    </source>
</evidence>
<feature type="chain" id="PRO_5035745435" evidence="1">
    <location>
        <begin position="25"/>
        <end position="99"/>
    </location>
</feature>
<evidence type="ECO:0000313" key="3">
    <source>
        <dbReference type="Proteomes" id="UP000812440"/>
    </source>
</evidence>
<name>A0A8T2JMH9_9PIPI</name>
<gene>
    <name evidence="2" type="ORF">GDO86_009756</name>
</gene>
<feature type="signal peptide" evidence="1">
    <location>
        <begin position="1"/>
        <end position="24"/>
    </location>
</feature>
<proteinExistence type="predicted"/>
<organism evidence="2 3">
    <name type="scientific">Hymenochirus boettgeri</name>
    <name type="common">Congo dwarf clawed frog</name>
    <dbReference type="NCBI Taxonomy" id="247094"/>
    <lineage>
        <taxon>Eukaryota</taxon>
        <taxon>Metazoa</taxon>
        <taxon>Chordata</taxon>
        <taxon>Craniata</taxon>
        <taxon>Vertebrata</taxon>
        <taxon>Euteleostomi</taxon>
        <taxon>Amphibia</taxon>
        <taxon>Batrachia</taxon>
        <taxon>Anura</taxon>
        <taxon>Pipoidea</taxon>
        <taxon>Pipidae</taxon>
        <taxon>Pipinae</taxon>
        <taxon>Hymenochirus</taxon>
    </lineage>
</organism>
<accession>A0A8T2JMH9</accession>
<dbReference type="Proteomes" id="UP000812440">
    <property type="component" value="Chromosome 5"/>
</dbReference>
<reference evidence="2" key="1">
    <citation type="thesis" date="2020" institute="ProQuest LLC" country="789 East Eisenhower Parkway, Ann Arbor, MI, USA">
        <title>Comparative Genomics and Chromosome Evolution.</title>
        <authorList>
            <person name="Mudd A.B."/>
        </authorList>
    </citation>
    <scope>NUCLEOTIDE SEQUENCE</scope>
    <source>
        <strain evidence="2">Female2</strain>
        <tissue evidence="2">Blood</tissue>
    </source>
</reference>
<keyword evidence="3" id="KW-1185">Reference proteome</keyword>
<comment type="caution">
    <text evidence="2">The sequence shown here is derived from an EMBL/GenBank/DDBJ whole genome shotgun (WGS) entry which is preliminary data.</text>
</comment>
<dbReference type="EMBL" id="JAACNH010000004">
    <property type="protein sequence ID" value="KAG8444703.1"/>
    <property type="molecule type" value="Genomic_DNA"/>
</dbReference>
<keyword evidence="1" id="KW-0732">Signal</keyword>
<evidence type="ECO:0000313" key="2">
    <source>
        <dbReference type="EMBL" id="KAG8444703.1"/>
    </source>
</evidence>
<dbReference type="AlphaFoldDB" id="A0A8T2JMH9"/>
<sequence length="99" mass="10120">MCKLITLCLSLTLLAIVLPKQVFSQSTVADNSTTTSKLLASGSSSNASNVSSTTLANNLSSSTLATNISLTTRGHASSVYAAPSLFLAMAVASLFKVCC</sequence>
<protein>
    <submittedName>
        <fullName evidence="2">Uncharacterized protein</fullName>
    </submittedName>
</protein>